<dbReference type="Gene3D" id="3.10.560.10">
    <property type="entry name" value="Outer membrane lipoprotein wza domain like"/>
    <property type="match status" value="1"/>
</dbReference>
<feature type="domain" description="Capsule biosynthesis GfcC-like C-terminal" evidence="2">
    <location>
        <begin position="157"/>
        <end position="245"/>
    </location>
</feature>
<proteinExistence type="predicted"/>
<evidence type="ECO:0000313" key="4">
    <source>
        <dbReference type="EMBL" id="KUQ79257.1"/>
    </source>
</evidence>
<dbReference type="Pfam" id="PF06251">
    <property type="entry name" value="Caps_syn_GfcC_C"/>
    <property type="match status" value="1"/>
</dbReference>
<evidence type="ECO:0000313" key="5">
    <source>
        <dbReference type="Proteomes" id="UP000064715"/>
    </source>
</evidence>
<gene>
    <name evidence="4" type="ORF">AWI28_08060</name>
</gene>
<comment type="caution">
    <text evidence="4">The sequence shown here is derived from an EMBL/GenBank/DDBJ whole genome shotgun (WGS) entry which is preliminary data.</text>
</comment>
<dbReference type="Proteomes" id="UP000064715">
    <property type="component" value="Unassembled WGS sequence"/>
</dbReference>
<feature type="chain" id="PRO_5007060311" evidence="1">
    <location>
        <begin position="22"/>
        <end position="246"/>
    </location>
</feature>
<evidence type="ECO:0000259" key="3">
    <source>
        <dbReference type="Pfam" id="PF20616"/>
    </source>
</evidence>
<organism evidence="4 5">
    <name type="scientific">Enterobacter genomosp. O</name>
    <dbReference type="NCBI Taxonomy" id="2364150"/>
    <lineage>
        <taxon>Bacteria</taxon>
        <taxon>Pseudomonadati</taxon>
        <taxon>Pseudomonadota</taxon>
        <taxon>Gammaproteobacteria</taxon>
        <taxon>Enterobacterales</taxon>
        <taxon>Enterobacteriaceae</taxon>
        <taxon>Enterobacter</taxon>
        <taxon>Enterobacter cloacae complex</taxon>
        <taxon>Enterobacter cloacae complex clade O</taxon>
    </lineage>
</organism>
<sequence>MMKTLLQVALLASLAAPLAWSAGTVQVYTPDSEKPKTLTNADHLLDLVGQPRLANSWWQGAVIGERQATVKAEQEHLALLARLTGLAEQEDGDDAAAINNLRQQLQALKVTGRQQVNLDPDEVRVTEKGNPTLEGDYTLWLPAQPSTITVFGLISSPGKKPFTPGRDVASYLDEQSLLSGADNSYAWVVYPDGHTQKAPVAYWNKRHIEPMPGSIIFVGFADHFWTKAYDGLNADILHSLIQRIPE</sequence>
<dbReference type="Pfam" id="PF20616">
    <property type="entry name" value="Caps_syn_GfcC_N"/>
    <property type="match status" value="1"/>
</dbReference>
<protein>
    <submittedName>
        <fullName evidence="4">Uncharacterized protein</fullName>
    </submittedName>
</protein>
<evidence type="ECO:0000259" key="2">
    <source>
        <dbReference type="Pfam" id="PF06251"/>
    </source>
</evidence>
<dbReference type="Gene3D" id="3.10.20.700">
    <property type="match status" value="2"/>
</dbReference>
<keyword evidence="1" id="KW-0732">Signal</keyword>
<accession>A0A0X4EC39</accession>
<name>A0A0X4EC39_9ENTR</name>
<feature type="signal peptide" evidence="1">
    <location>
        <begin position="1"/>
        <end position="21"/>
    </location>
</feature>
<dbReference type="EMBL" id="LRCR01000060">
    <property type="protein sequence ID" value="KUQ79257.1"/>
    <property type="molecule type" value="Genomic_DNA"/>
</dbReference>
<dbReference type="AlphaFoldDB" id="A0A0X4EC39"/>
<dbReference type="InterPro" id="IPR010425">
    <property type="entry name" value="Caps_synth_GfcC-like_C"/>
</dbReference>
<dbReference type="InterPro" id="IPR046459">
    <property type="entry name" value="Caps_syn_GfcC_N"/>
</dbReference>
<feature type="domain" description="Capsule biosynthesis GfcC-like N-terminal" evidence="3">
    <location>
        <begin position="21"/>
        <end position="141"/>
    </location>
</feature>
<keyword evidence="5" id="KW-1185">Reference proteome</keyword>
<reference evidence="5" key="1">
    <citation type="submission" date="2016-01" db="EMBL/GenBank/DDBJ databases">
        <title>WGS of SAMN04407783.</title>
        <authorList>
            <person name="Adams M."/>
            <person name="Sutton G."/>
            <person name="Nelson K."/>
            <person name="Thaden J."/>
            <person name="Fowler V."/>
            <person name="Mccorrison J."/>
            <person name="Sanka R."/>
            <person name="Brinkac L."/>
            <person name="Nierman W."/>
        </authorList>
    </citation>
    <scope>NUCLEOTIDE SEQUENCE [LARGE SCALE GENOMIC DNA]</scope>
    <source>
        <strain evidence="5">GN04363</strain>
    </source>
</reference>
<evidence type="ECO:0000256" key="1">
    <source>
        <dbReference type="SAM" id="SignalP"/>
    </source>
</evidence>